<feature type="compositionally biased region" description="Polar residues" evidence="1">
    <location>
        <begin position="257"/>
        <end position="266"/>
    </location>
</feature>
<accession>A0A812MHG3</accession>
<evidence type="ECO:0000313" key="2">
    <source>
        <dbReference type="EMBL" id="CAE7263093.1"/>
    </source>
</evidence>
<feature type="compositionally biased region" description="Polar residues" evidence="1">
    <location>
        <begin position="279"/>
        <end position="289"/>
    </location>
</feature>
<organism evidence="2 3">
    <name type="scientific">Symbiodinium natans</name>
    <dbReference type="NCBI Taxonomy" id="878477"/>
    <lineage>
        <taxon>Eukaryota</taxon>
        <taxon>Sar</taxon>
        <taxon>Alveolata</taxon>
        <taxon>Dinophyceae</taxon>
        <taxon>Suessiales</taxon>
        <taxon>Symbiodiniaceae</taxon>
        <taxon>Symbiodinium</taxon>
    </lineage>
</organism>
<dbReference type="EMBL" id="CAJNDS010001513">
    <property type="protein sequence ID" value="CAE7263093.1"/>
    <property type="molecule type" value="Genomic_DNA"/>
</dbReference>
<dbReference type="AlphaFoldDB" id="A0A812MHG3"/>
<feature type="compositionally biased region" description="Basic and acidic residues" evidence="1">
    <location>
        <begin position="83"/>
        <end position="100"/>
    </location>
</feature>
<feature type="region of interest" description="Disordered" evidence="1">
    <location>
        <begin position="419"/>
        <end position="442"/>
    </location>
</feature>
<feature type="region of interest" description="Disordered" evidence="1">
    <location>
        <begin position="230"/>
        <end position="289"/>
    </location>
</feature>
<sequence length="637" mass="71489">MEPVRPRPARPSTVPLQVGPKMMAPKAKTLPVPPTRCTAKAPEPSVPSRPTPSAVPEPLTPTRTNDSKFKQQAGTALTPPRPARTEASRVHEAEGSDKPKTLRSVDFLQGLQGGSTKSQSTVPEPPWRIPVMAHPRHAVKSQVCYKVLLTDLPVGVTEAHVVRQLEEAGLEMPFELQVCTQTLTCVLYYPLHAESLPSIAQKDLPFEHDGLQYTLPSALVGKVEFMWTEPRSQKGKPAKPTREDAGKSHGGHCGPASTKTAGSTTGPRRPSLEDEAEVDSQTGQSCSLSGYSTQSLVDAWVQRVGSEELPSVGSTWHYNQTCTPCRFLHTGCRRGKTCDFCHLCDGMRKRKRFEAEEAEEAEEAVDMDGSTEAGESLSTDSSKADSVEISSVAEFEDQDLQASQPSHEDMVELIGRLWSSAPPSLKPGKTRRTTKKKTKTSPATRLRRFLKFHGKLWPGSRGRPDTRTEMTETAYSQRPNEPAEPPPSLYRGWRLECEIPVRELRYSQRTCGSHFRCGRRCEDLVRDLHAQKVDARTSNFLVLDVIRKRDRRGRNVLWSLDNRRLWALKKFQQYAQGEVKCRVRFQGDFEALKRFERNFDTDCDGRHIRYRQDSHKWLRARAPVGAPASKRRRTGRR</sequence>
<feature type="compositionally biased region" description="Pro residues" evidence="1">
    <location>
        <begin position="44"/>
        <end position="59"/>
    </location>
</feature>
<feature type="region of interest" description="Disordered" evidence="1">
    <location>
        <begin position="355"/>
        <end position="385"/>
    </location>
</feature>
<protein>
    <submittedName>
        <fullName evidence="2">GALNT15 protein</fullName>
    </submittedName>
</protein>
<comment type="caution">
    <text evidence="2">The sequence shown here is derived from an EMBL/GenBank/DDBJ whole genome shotgun (WGS) entry which is preliminary data.</text>
</comment>
<feature type="compositionally biased region" description="Basic residues" evidence="1">
    <location>
        <begin position="428"/>
        <end position="442"/>
    </location>
</feature>
<dbReference type="Proteomes" id="UP000604046">
    <property type="component" value="Unassembled WGS sequence"/>
</dbReference>
<keyword evidence="3" id="KW-1185">Reference proteome</keyword>
<feature type="compositionally biased region" description="Acidic residues" evidence="1">
    <location>
        <begin position="356"/>
        <end position="366"/>
    </location>
</feature>
<reference evidence="2" key="1">
    <citation type="submission" date="2021-02" db="EMBL/GenBank/DDBJ databases">
        <authorList>
            <person name="Dougan E. K."/>
            <person name="Rhodes N."/>
            <person name="Thang M."/>
            <person name="Chan C."/>
        </authorList>
    </citation>
    <scope>NUCLEOTIDE SEQUENCE</scope>
</reference>
<evidence type="ECO:0000256" key="1">
    <source>
        <dbReference type="SAM" id="MobiDB-lite"/>
    </source>
</evidence>
<proteinExistence type="predicted"/>
<name>A0A812MHG3_9DINO</name>
<feature type="region of interest" description="Disordered" evidence="1">
    <location>
        <begin position="459"/>
        <end position="487"/>
    </location>
</feature>
<gene>
    <name evidence="2" type="primary">GALNT15</name>
    <name evidence="2" type="ORF">SNAT2548_LOCUS13819</name>
</gene>
<feature type="region of interest" description="Disordered" evidence="1">
    <location>
        <begin position="1"/>
        <end position="103"/>
    </location>
</feature>
<dbReference type="OrthoDB" id="435529at2759"/>
<evidence type="ECO:0000313" key="3">
    <source>
        <dbReference type="Proteomes" id="UP000604046"/>
    </source>
</evidence>